<dbReference type="OrthoDB" id="4303577at2"/>
<keyword evidence="1" id="KW-0472">Membrane</keyword>
<dbReference type="Proteomes" id="UP000253742">
    <property type="component" value="Unassembled WGS sequence"/>
</dbReference>
<evidence type="ECO:0000313" key="3">
    <source>
        <dbReference type="Proteomes" id="UP000253742"/>
    </source>
</evidence>
<accession>A0A369V2X3</accession>
<dbReference type="AlphaFoldDB" id="A0A369V2X3"/>
<dbReference type="EMBL" id="QQBH01000013">
    <property type="protein sequence ID" value="RDD87131.1"/>
    <property type="molecule type" value="Genomic_DNA"/>
</dbReference>
<evidence type="ECO:0000256" key="1">
    <source>
        <dbReference type="SAM" id="Phobius"/>
    </source>
</evidence>
<feature type="transmembrane region" description="Helical" evidence="1">
    <location>
        <begin position="46"/>
        <end position="68"/>
    </location>
</feature>
<reference evidence="2 3" key="1">
    <citation type="submission" date="2018-07" db="EMBL/GenBank/DDBJ databases">
        <title>Genome guided investigation of antibiotics producing actinomycetales strain isolated from a Macau mangrove ecosystem.</title>
        <authorList>
            <person name="Hu D."/>
        </authorList>
    </citation>
    <scope>NUCLEOTIDE SEQUENCE [LARGE SCALE GENOMIC DNA]</scope>
    <source>
        <strain evidence="2 3">2297</strain>
    </source>
</reference>
<comment type="caution">
    <text evidence="2">The sequence shown here is derived from an EMBL/GenBank/DDBJ whole genome shotgun (WGS) entry which is preliminary data.</text>
</comment>
<feature type="transmembrane region" description="Helical" evidence="1">
    <location>
        <begin position="21"/>
        <end position="40"/>
    </location>
</feature>
<sequence>MNRPPERGTIAVWHRSVTSGWMLATGAVSMIGLLVIAVLAGEHRLMALWLLCVPVAFLVTGAVTVTVAPRGVTVRSAVLPFLRRRFPLGRIESATARWTRPIEIGGWGYRWNPGLVAVSLREGDALWITRTDTTRFVITVDDADTAADLVNQLLRQEDGTR</sequence>
<gene>
    <name evidence="2" type="ORF">DVZ84_20105</name>
</gene>
<protein>
    <submittedName>
        <fullName evidence="2">Uncharacterized protein</fullName>
    </submittedName>
</protein>
<organism evidence="2 3">
    <name type="scientific">Streptomyces parvulus</name>
    <dbReference type="NCBI Taxonomy" id="146923"/>
    <lineage>
        <taxon>Bacteria</taxon>
        <taxon>Bacillati</taxon>
        <taxon>Actinomycetota</taxon>
        <taxon>Actinomycetes</taxon>
        <taxon>Kitasatosporales</taxon>
        <taxon>Streptomycetaceae</taxon>
        <taxon>Streptomyces</taxon>
    </lineage>
</organism>
<name>A0A369V2X3_9ACTN</name>
<evidence type="ECO:0000313" key="2">
    <source>
        <dbReference type="EMBL" id="RDD87131.1"/>
    </source>
</evidence>
<keyword evidence="1" id="KW-0812">Transmembrane</keyword>
<keyword evidence="1" id="KW-1133">Transmembrane helix</keyword>
<dbReference type="RefSeq" id="WP_114530193.1">
    <property type="nucleotide sequence ID" value="NZ_JBEXDJ010000007.1"/>
</dbReference>
<proteinExistence type="predicted"/>